<comment type="caution">
    <text evidence="1">The sequence shown here is derived from an EMBL/GenBank/DDBJ whole genome shotgun (WGS) entry which is preliminary data.</text>
</comment>
<dbReference type="KEGG" id="bbo:BBOV_IV000840"/>
<dbReference type="Proteomes" id="UP000002173">
    <property type="component" value="Unassembled WGS sequence"/>
</dbReference>
<proteinExistence type="predicted"/>
<evidence type="ECO:0000313" key="2">
    <source>
        <dbReference type="Proteomes" id="UP000002173"/>
    </source>
</evidence>
<organism evidence="1 2">
    <name type="scientific">Babesia bovis</name>
    <dbReference type="NCBI Taxonomy" id="5865"/>
    <lineage>
        <taxon>Eukaryota</taxon>
        <taxon>Sar</taxon>
        <taxon>Alveolata</taxon>
        <taxon>Apicomplexa</taxon>
        <taxon>Aconoidasida</taxon>
        <taxon>Piroplasmida</taxon>
        <taxon>Babesiidae</taxon>
        <taxon>Babesia</taxon>
    </lineage>
</organism>
<sequence length="657" mass="75690">MRVCSRVLKYHKPSNQLHKFLSSRNVDLLVRFQSLAKRLRLRSKLFNKQRQEEGNRQDIASTKIKEDDLQYDLVARGLLKELITKRTFLSNKECLLILDLLARIKKPLHRFVRDRDNVVPISISRLCEIDEQKYHLHIGKDTIPDQHDDSIALYNKSVQNGHLVANPLQKPTDEHPKSIEKFKINPNSDIAKGATNHTTLPTLHEAYTNDSLIRLIVRAQRMLIEQLLQSYDQRTLTKAQRYYLFTILSRECSLASVERWSGLLSGMLKDTSSTDGYLPFEYANMLLIYDQICRWISKRCKKNLHHSMSHEVEMIGQTMLEFKHSSCQPLDEFNKNTHNDEQALTLASTESTSSSHKFSPIFLQNILSKLTSLLQQLTTEKIAKLMYLQVSRDVYIIEYFEEAVEEIVRRVDSNPKEYKLCMTATIVCHKAVISNLRKEFQCLLTLYGTGQISPFHDKWFTGCTNERNPHPDDINILQLRSIRDLVERIEACLLKALLKYINTVVIIYGVVPSTYGVLDPGRYGIVTNECESNSREHCISEAPINRSWTVDLDRPPEKILTKLLATIVDHIDLHHAFCVHSPQHPDCDYILPRSISIIEGLLVIAKQVVDTFSLASKSANPDELEHTNHVSELVELVWIIPLFVTFRAVVHPFNVMS</sequence>
<dbReference type="VEuPathDB" id="PiroplasmaDB:BBOV_IV000840"/>
<evidence type="ECO:0000313" key="1">
    <source>
        <dbReference type="EMBL" id="EDO05682.1"/>
    </source>
</evidence>
<name>A7AV56_BABBO</name>
<reference evidence="1 2" key="1">
    <citation type="journal article" date="2007" name="PLoS Pathog.">
        <title>Genome sequence of Babesia bovis and comparative analysis of apicomplexan hemoprotozoa.</title>
        <authorList>
            <person name="Brayton K.A."/>
            <person name="Lau A.O.T."/>
            <person name="Herndon D.R."/>
            <person name="Hannick L."/>
            <person name="Kappmeyer L.S."/>
            <person name="Berens S.J."/>
            <person name="Bidwell S.L."/>
            <person name="Brown W.C."/>
            <person name="Crabtree J."/>
            <person name="Fadrosh D."/>
            <person name="Feldblum T."/>
            <person name="Forberger H.A."/>
            <person name="Haas B.J."/>
            <person name="Howell J.M."/>
            <person name="Khouri H."/>
            <person name="Koo H."/>
            <person name="Mann D.J."/>
            <person name="Norimine J."/>
            <person name="Paulsen I.T."/>
            <person name="Radune D."/>
            <person name="Ren Q."/>
            <person name="Smith R.K. Jr."/>
            <person name="Suarez C.E."/>
            <person name="White O."/>
            <person name="Wortman J.R."/>
            <person name="Knowles D.P. Jr."/>
            <person name="McElwain T.F."/>
            <person name="Nene V.M."/>
        </authorList>
    </citation>
    <scope>NUCLEOTIDE SEQUENCE [LARGE SCALE GENOMIC DNA]</scope>
    <source>
        <strain evidence="1">T2Bo</strain>
    </source>
</reference>
<gene>
    <name evidence="1" type="ORF">BBOV_IV000840</name>
</gene>
<accession>A7AV56</accession>
<reference evidence="2" key="3">
    <citation type="journal article" date="2021" name="Int. J. Parasitol.">
        <title>Comparative analysis of gene expression between Babesia bovis blood stages and kinetes allowed by improved genome annotation.</title>
        <authorList>
            <person name="Ueti M.W."/>
            <person name="Johnson W.C."/>
            <person name="Kappmeyer L.S."/>
            <person name="Herndon D.R."/>
            <person name="Mousel M.R."/>
            <person name="Reif K.E."/>
            <person name="Taus N.S."/>
            <person name="Ifeonu O.O."/>
            <person name="Silva J.C."/>
            <person name="Suarez C.E."/>
            <person name="Brayton K.A."/>
        </authorList>
    </citation>
    <scope>NUCLEOTIDE SEQUENCE [LARGE SCALE GENOMIC DNA]</scope>
</reference>
<keyword evidence="2" id="KW-1185">Reference proteome</keyword>
<dbReference type="EMBL" id="AAXT01000004">
    <property type="protein sequence ID" value="EDO05682.1"/>
    <property type="molecule type" value="Genomic_DNA"/>
</dbReference>
<protein>
    <submittedName>
        <fullName evidence="1">Uncharacterized protein</fullName>
    </submittedName>
</protein>
<dbReference type="InParanoid" id="A7AV56"/>
<dbReference type="eggNOG" id="ENOG502TN2F">
    <property type="taxonomic scope" value="Eukaryota"/>
</dbReference>
<dbReference type="AlphaFoldDB" id="A7AV56"/>
<reference evidence="2" key="2">
    <citation type="journal article" date="2020" name="Data Brief">
        <title>Transcriptome dataset of Babesia bovis life stages within vertebrate and invertebrate hosts.</title>
        <authorList>
            <person name="Ueti M.W."/>
            <person name="Johnson W.C."/>
            <person name="Kappmeyer L.S."/>
            <person name="Herndon D.R."/>
            <person name="Mousel M.R."/>
            <person name="Reif K.E."/>
            <person name="Taus N.S."/>
            <person name="Ifeonu O.O."/>
            <person name="Silva J.C."/>
            <person name="Suarez C.E."/>
            <person name="Brayton K.A."/>
        </authorList>
    </citation>
    <scope>NUCLEOTIDE SEQUENCE [LARGE SCALE GENOMIC DNA]</scope>
</reference>
<dbReference type="GeneID" id="5477469"/>